<evidence type="ECO:0000313" key="1">
    <source>
        <dbReference type="EMBL" id="QDZ07077.1"/>
    </source>
</evidence>
<dbReference type="SUPFAM" id="SSF52540">
    <property type="entry name" value="P-loop containing nucleoside triphosphate hydrolases"/>
    <property type="match status" value="1"/>
</dbReference>
<dbReference type="OrthoDB" id="7202530at2"/>
<accession>A0A5B8LFQ8</accession>
<organism evidence="1 2">
    <name type="scientific">Sphingomonas panacisoli</name>
    <dbReference type="NCBI Taxonomy" id="1813879"/>
    <lineage>
        <taxon>Bacteria</taxon>
        <taxon>Pseudomonadati</taxon>
        <taxon>Pseudomonadota</taxon>
        <taxon>Alphaproteobacteria</taxon>
        <taxon>Sphingomonadales</taxon>
        <taxon>Sphingomonadaceae</taxon>
        <taxon>Sphingomonas</taxon>
    </lineage>
</organism>
<dbReference type="InterPro" id="IPR017026">
    <property type="entry name" value="ImuA"/>
</dbReference>
<dbReference type="AlphaFoldDB" id="A0A5B8LFQ8"/>
<keyword evidence="2" id="KW-1185">Reference proteome</keyword>
<dbReference type="Gene3D" id="3.40.50.300">
    <property type="entry name" value="P-loop containing nucleotide triphosphate hydrolases"/>
    <property type="match status" value="1"/>
</dbReference>
<reference evidence="1 2" key="1">
    <citation type="submission" date="2019-07" db="EMBL/GenBank/DDBJ databases">
        <title>Full genome sequence of Sphingomonas sp. 4R-6-7(HKS19).</title>
        <authorList>
            <person name="Im W.-T."/>
        </authorList>
    </citation>
    <scope>NUCLEOTIDE SEQUENCE [LARGE SCALE GENOMIC DNA]</scope>
    <source>
        <strain evidence="1 2">HKS19</strain>
    </source>
</reference>
<sequence length="255" mass="26675">MPESVASLSKLRRRLARIEGVRPRDDGARVATGCAAVDDWLGGGLARGRLHEVMALAREDAGSVAGFAAMLGLRAGEGRPLLWLRTDAAERQCGTLYASGLGELGLDADAVLVALVEDDAALLKAANDAARCAGVGALLVECWGDPRPLDLTATRRLMLAAETSGVTVLLLRMAATESPSVADTRWAVRASPSVPLADGTPTGAPGHPVFEIELLRRRAGSAGVTWRVEWNRDRSIFQEPAATPVSGAVLPVAAL</sequence>
<dbReference type="PIRSF" id="PIRSF034285">
    <property type="entry name" value="UCP034285"/>
    <property type="match status" value="1"/>
</dbReference>
<gene>
    <name evidence="1" type="ORF">FPZ24_05920</name>
</gene>
<proteinExistence type="predicted"/>
<dbReference type="RefSeq" id="WP_146570160.1">
    <property type="nucleotide sequence ID" value="NZ_CP042306.1"/>
</dbReference>
<name>A0A5B8LFQ8_9SPHN</name>
<dbReference type="InterPro" id="IPR027417">
    <property type="entry name" value="P-loop_NTPase"/>
</dbReference>
<dbReference type="EMBL" id="CP042306">
    <property type="protein sequence ID" value="QDZ07077.1"/>
    <property type="molecule type" value="Genomic_DNA"/>
</dbReference>
<protein>
    <recommendedName>
        <fullName evidence="3">Protein ImuA</fullName>
    </recommendedName>
</protein>
<dbReference type="KEGG" id="spai:FPZ24_05920"/>
<dbReference type="Proteomes" id="UP000315673">
    <property type="component" value="Chromosome"/>
</dbReference>
<evidence type="ECO:0008006" key="3">
    <source>
        <dbReference type="Google" id="ProtNLM"/>
    </source>
</evidence>
<evidence type="ECO:0000313" key="2">
    <source>
        <dbReference type="Proteomes" id="UP000315673"/>
    </source>
</evidence>